<evidence type="ECO:0000256" key="5">
    <source>
        <dbReference type="ARBA" id="ARBA00022676"/>
    </source>
</evidence>
<evidence type="ECO:0000256" key="4">
    <source>
        <dbReference type="ARBA" id="ARBA00015841"/>
    </source>
</evidence>
<keyword evidence="9" id="KW-1133">Transmembrane helix</keyword>
<dbReference type="HOGENOM" id="CLU_012079_1_0_1"/>
<organism evidence="13 14">
    <name type="scientific">Rhinocladiella mackenziei CBS 650.93</name>
    <dbReference type="NCBI Taxonomy" id="1442369"/>
    <lineage>
        <taxon>Eukaryota</taxon>
        <taxon>Fungi</taxon>
        <taxon>Dikarya</taxon>
        <taxon>Ascomycota</taxon>
        <taxon>Pezizomycotina</taxon>
        <taxon>Eurotiomycetes</taxon>
        <taxon>Chaetothyriomycetidae</taxon>
        <taxon>Chaetothyriales</taxon>
        <taxon>Herpotrichiellaceae</taxon>
        <taxon>Rhinocladiella</taxon>
    </lineage>
</organism>
<feature type="signal peptide" evidence="12">
    <location>
        <begin position="1"/>
        <end position="24"/>
    </location>
</feature>
<evidence type="ECO:0000256" key="10">
    <source>
        <dbReference type="ARBA" id="ARBA00023136"/>
    </source>
</evidence>
<evidence type="ECO:0000313" key="13">
    <source>
        <dbReference type="EMBL" id="KIX03394.1"/>
    </source>
</evidence>
<keyword evidence="14" id="KW-1185">Reference proteome</keyword>
<proteinExistence type="predicted"/>
<dbReference type="Gene3D" id="3.40.50.2000">
    <property type="entry name" value="Glycogen Phosphorylase B"/>
    <property type="match status" value="1"/>
</dbReference>
<evidence type="ECO:0000256" key="1">
    <source>
        <dbReference type="ARBA" id="ARBA00004389"/>
    </source>
</evidence>
<evidence type="ECO:0000256" key="8">
    <source>
        <dbReference type="ARBA" id="ARBA00022824"/>
    </source>
</evidence>
<protein>
    <recommendedName>
        <fullName evidence="4">Chitobiosyldiphosphodolichol beta-mannosyltransferase</fullName>
        <ecNumber evidence="3">2.4.1.142</ecNumber>
    </recommendedName>
</protein>
<name>A0A0D2IC55_9EURO</name>
<evidence type="ECO:0000256" key="12">
    <source>
        <dbReference type="SAM" id="SignalP"/>
    </source>
</evidence>
<keyword evidence="6" id="KW-0808">Transferase</keyword>
<dbReference type="PANTHER" id="PTHR13036:SF0">
    <property type="entry name" value="CHITOBIOSYLDIPHOSPHODOLICHOL BETA-MANNOSYLTRANSFERASE"/>
    <property type="match status" value="1"/>
</dbReference>
<dbReference type="STRING" id="1442369.A0A0D2IC55"/>
<dbReference type="Proteomes" id="UP000053617">
    <property type="component" value="Unassembled WGS sequence"/>
</dbReference>
<dbReference type="OrthoDB" id="614844at2759"/>
<reference evidence="13 14" key="1">
    <citation type="submission" date="2015-01" db="EMBL/GenBank/DDBJ databases">
        <title>The Genome Sequence of Rhinocladiella mackenzie CBS 650.93.</title>
        <authorList>
            <consortium name="The Broad Institute Genomics Platform"/>
            <person name="Cuomo C."/>
            <person name="de Hoog S."/>
            <person name="Gorbushina A."/>
            <person name="Stielow B."/>
            <person name="Teixiera M."/>
            <person name="Abouelleil A."/>
            <person name="Chapman S.B."/>
            <person name="Priest M."/>
            <person name="Young S.K."/>
            <person name="Wortman J."/>
            <person name="Nusbaum C."/>
            <person name="Birren B."/>
        </authorList>
    </citation>
    <scope>NUCLEOTIDE SEQUENCE [LARGE SCALE GENOMIC DNA]</scope>
    <source>
        <strain evidence="13 14">CBS 650.93</strain>
    </source>
</reference>
<dbReference type="EMBL" id="KN847479">
    <property type="protein sequence ID" value="KIX03394.1"/>
    <property type="molecule type" value="Genomic_DNA"/>
</dbReference>
<dbReference type="EC" id="2.4.1.142" evidence="3"/>
<keyword evidence="8" id="KW-0256">Endoplasmic reticulum</keyword>
<dbReference type="RefSeq" id="XP_013270530.1">
    <property type="nucleotide sequence ID" value="XM_013415076.1"/>
</dbReference>
<evidence type="ECO:0000256" key="6">
    <source>
        <dbReference type="ARBA" id="ARBA00022679"/>
    </source>
</evidence>
<keyword evidence="10" id="KW-0472">Membrane</keyword>
<comment type="function">
    <text evidence="11">Participates in the formation of the lipid-linked precursor oligosaccharide for N-glycosylation. Involved in assembling the dolichol-pyrophosphate-GlcNAc(2)-Man(5) intermediate on the cytoplasmic surface of the ER.</text>
</comment>
<dbReference type="PANTHER" id="PTHR13036">
    <property type="entry name" value="BETA1,4 MANNOSYLTRANSFERASE"/>
    <property type="match status" value="1"/>
</dbReference>
<evidence type="ECO:0000256" key="2">
    <source>
        <dbReference type="ARBA" id="ARBA00004922"/>
    </source>
</evidence>
<sequence>MLLTSLVIISTLITILLLILPSQRNPNDQRCTVQVVVLGDLGRSPRMQYHALSIANHGGLVQLIGYRETDPLPELVTHSNVTIIPLRPAPRPLQTSNRLLFLLFGPLKALLQTWTLWRTLSYSAKPSKWMLVQNPPSIPTLLVASIVCFVRATRLVIDWHNFGYSILALKLGDDHPMVTMSKLYETTLAKTANANFTVTHAMARIVRSEFVTDASVLTLPDRPANLYHPLTESERFAFLRRYSPLAGHFKALVDGKTRLIVSSTSWTADEDFGLFLDALCSYSASATSSHPQLPELAVVITGQGPLKQQYLGKIRDLRRGDALEMVDIHTDWLSFEDYALLLGSADLGVSLHTSSSGVDLPMKVVDMFGAALPVVGWSKFAAWSELVTEHVNGRGFSSAEGMADILRELFDPQSQQLATLKEGARIESQRRWNTEWDPVAGKLFELVA</sequence>
<evidence type="ECO:0000256" key="11">
    <source>
        <dbReference type="ARBA" id="ARBA00024899"/>
    </source>
</evidence>
<dbReference type="GO" id="GO:0005789">
    <property type="term" value="C:endoplasmic reticulum membrane"/>
    <property type="evidence" value="ECO:0007669"/>
    <property type="project" value="UniProtKB-SubCell"/>
</dbReference>
<comment type="subcellular location">
    <subcellularLocation>
        <location evidence="1">Endoplasmic reticulum membrane</location>
        <topology evidence="1">Single-pass membrane protein</topology>
    </subcellularLocation>
</comment>
<dbReference type="AlphaFoldDB" id="A0A0D2IC55"/>
<keyword evidence="5" id="KW-0328">Glycosyltransferase</keyword>
<keyword evidence="12" id="KW-0732">Signal</keyword>
<gene>
    <name evidence="13" type="ORF">Z518_06946</name>
</gene>
<evidence type="ECO:0000256" key="9">
    <source>
        <dbReference type="ARBA" id="ARBA00022989"/>
    </source>
</evidence>
<dbReference type="InterPro" id="IPR026051">
    <property type="entry name" value="ALG1-like"/>
</dbReference>
<evidence type="ECO:0000256" key="3">
    <source>
        <dbReference type="ARBA" id="ARBA00012611"/>
    </source>
</evidence>
<dbReference type="FunFam" id="3.40.50.2000:FF:000162">
    <property type="entry name" value="Beta-1,4-mannosyltransferase (Alg1), putative"/>
    <property type="match status" value="1"/>
</dbReference>
<dbReference type="GO" id="GO:0004578">
    <property type="term" value="F:chitobiosyldiphosphodolichol beta-mannosyltransferase activity"/>
    <property type="evidence" value="ECO:0007669"/>
    <property type="project" value="UniProtKB-EC"/>
</dbReference>
<accession>A0A0D2IC55</accession>
<feature type="chain" id="PRO_5002260506" description="Chitobiosyldiphosphodolichol beta-mannosyltransferase" evidence="12">
    <location>
        <begin position="25"/>
        <end position="448"/>
    </location>
</feature>
<evidence type="ECO:0000313" key="14">
    <source>
        <dbReference type="Proteomes" id="UP000053617"/>
    </source>
</evidence>
<keyword evidence="7" id="KW-0812">Transmembrane</keyword>
<comment type="pathway">
    <text evidence="2">Protein modification; protein glycosylation.</text>
</comment>
<dbReference type="SUPFAM" id="SSF53756">
    <property type="entry name" value="UDP-Glycosyltransferase/glycogen phosphorylase"/>
    <property type="match status" value="1"/>
</dbReference>
<evidence type="ECO:0000256" key="7">
    <source>
        <dbReference type="ARBA" id="ARBA00022692"/>
    </source>
</evidence>
<dbReference type="GeneID" id="25295017"/>
<dbReference type="VEuPathDB" id="FungiDB:Z518_06946"/>